<comment type="caution">
    <text evidence="2">The sequence shown here is derived from an EMBL/GenBank/DDBJ whole genome shotgun (WGS) entry which is preliminary data.</text>
</comment>
<sequence>MRFSRRQDLQHGRSSADRVLPIIQAHLHPCNARLSPKTGTVGHRSRRPSRPVGAPLRSQTRRAIAEEATGTGADHAAVPLFGTRQEMPIP</sequence>
<organism evidence="2 3">
    <name type="scientific">Candidatus Ozemobacter sibiricus</name>
    <dbReference type="NCBI Taxonomy" id="2268124"/>
    <lineage>
        <taxon>Bacteria</taxon>
        <taxon>Candidatus Ozemobacteria</taxon>
        <taxon>Candidatus Ozemobacterales</taxon>
        <taxon>Candidatus Ozemobacteraceae</taxon>
        <taxon>Candidatus Ozemobacter</taxon>
    </lineage>
</organism>
<gene>
    <name evidence="2" type="ORF">OZSIB_3067</name>
</gene>
<accession>A0A367ZGQ6</accession>
<feature type="region of interest" description="Disordered" evidence="1">
    <location>
        <begin position="32"/>
        <end position="90"/>
    </location>
</feature>
<protein>
    <submittedName>
        <fullName evidence="2">Uncharacterized protein</fullName>
    </submittedName>
</protein>
<evidence type="ECO:0000256" key="1">
    <source>
        <dbReference type="SAM" id="MobiDB-lite"/>
    </source>
</evidence>
<dbReference type="EMBL" id="QOQW01000034">
    <property type="protein sequence ID" value="RCK77256.1"/>
    <property type="molecule type" value="Genomic_DNA"/>
</dbReference>
<evidence type="ECO:0000313" key="2">
    <source>
        <dbReference type="EMBL" id="RCK77256.1"/>
    </source>
</evidence>
<dbReference type="Proteomes" id="UP000252355">
    <property type="component" value="Unassembled WGS sequence"/>
</dbReference>
<proteinExistence type="predicted"/>
<dbReference type="AlphaFoldDB" id="A0A367ZGQ6"/>
<reference evidence="2 3" key="1">
    <citation type="submission" date="2018-05" db="EMBL/GenBank/DDBJ databases">
        <title>A metagenomic window into the 2 km-deep terrestrial subsurface aquifer revealed taxonomically and functionally diverse microbial community comprising novel uncultured bacterial lineages.</title>
        <authorList>
            <person name="Kadnikov V.V."/>
            <person name="Mardanov A.V."/>
            <person name="Beletsky A.V."/>
            <person name="Banks D."/>
            <person name="Pimenov N.V."/>
            <person name="Frank Y.A."/>
            <person name="Karnachuk O.V."/>
            <person name="Ravin N.V."/>
        </authorList>
    </citation>
    <scope>NUCLEOTIDE SEQUENCE [LARGE SCALE GENOMIC DNA]</scope>
    <source>
        <strain evidence="2">BY5</strain>
    </source>
</reference>
<evidence type="ECO:0000313" key="3">
    <source>
        <dbReference type="Proteomes" id="UP000252355"/>
    </source>
</evidence>
<name>A0A367ZGQ6_9BACT</name>